<evidence type="ECO:0000313" key="10">
    <source>
        <dbReference type="EMBL" id="OHS99862.1"/>
    </source>
</evidence>
<comment type="catalytic activity">
    <reaction evidence="6">
        <text>O-phospho-L-seryl-[protein] + H2O = L-seryl-[protein] + phosphate</text>
        <dbReference type="Rhea" id="RHEA:20629"/>
        <dbReference type="Rhea" id="RHEA-COMP:9863"/>
        <dbReference type="Rhea" id="RHEA-COMP:11604"/>
        <dbReference type="ChEBI" id="CHEBI:15377"/>
        <dbReference type="ChEBI" id="CHEBI:29999"/>
        <dbReference type="ChEBI" id="CHEBI:43474"/>
        <dbReference type="ChEBI" id="CHEBI:83421"/>
        <dbReference type="EC" id="3.1.3.16"/>
    </reaction>
</comment>
<dbReference type="SMART" id="SM00156">
    <property type="entry name" value="PP2Ac"/>
    <property type="match status" value="1"/>
</dbReference>
<dbReference type="GeneID" id="94828824"/>
<dbReference type="PANTHER" id="PTHR11668:SF300">
    <property type="entry name" value="SERINE_THREONINE-PROTEIN PHOSPHATASE"/>
    <property type="match status" value="1"/>
</dbReference>
<dbReference type="PANTHER" id="PTHR11668">
    <property type="entry name" value="SERINE/THREONINE PROTEIN PHOSPHATASE"/>
    <property type="match status" value="1"/>
</dbReference>
<evidence type="ECO:0000313" key="11">
    <source>
        <dbReference type="Proteomes" id="UP000179807"/>
    </source>
</evidence>
<dbReference type="PRINTS" id="PR00114">
    <property type="entry name" value="STPHPHTASE"/>
</dbReference>
<evidence type="ECO:0000256" key="7">
    <source>
        <dbReference type="ARBA" id="ARBA00048336"/>
    </source>
</evidence>
<comment type="catalytic activity">
    <reaction evidence="7 8">
        <text>O-phospho-L-threonyl-[protein] + H2O = L-threonyl-[protein] + phosphate</text>
        <dbReference type="Rhea" id="RHEA:47004"/>
        <dbReference type="Rhea" id="RHEA-COMP:11060"/>
        <dbReference type="Rhea" id="RHEA-COMP:11605"/>
        <dbReference type="ChEBI" id="CHEBI:15377"/>
        <dbReference type="ChEBI" id="CHEBI:30013"/>
        <dbReference type="ChEBI" id="CHEBI:43474"/>
        <dbReference type="ChEBI" id="CHEBI:61977"/>
        <dbReference type="EC" id="3.1.3.16"/>
    </reaction>
</comment>
<name>A0A1J4JL90_9EUKA</name>
<dbReference type="AlphaFoldDB" id="A0A1J4JL90"/>
<keyword evidence="4" id="KW-0904">Protein phosphatase</keyword>
<dbReference type="InterPro" id="IPR004843">
    <property type="entry name" value="Calcineurin-like_PHP"/>
</dbReference>
<evidence type="ECO:0000259" key="9">
    <source>
        <dbReference type="PROSITE" id="PS00125"/>
    </source>
</evidence>
<evidence type="ECO:0000256" key="2">
    <source>
        <dbReference type="ARBA" id="ARBA00022723"/>
    </source>
</evidence>
<dbReference type="PROSITE" id="PS00125">
    <property type="entry name" value="SER_THR_PHOSPHATASE"/>
    <property type="match status" value="1"/>
</dbReference>
<evidence type="ECO:0000256" key="3">
    <source>
        <dbReference type="ARBA" id="ARBA00022801"/>
    </source>
</evidence>
<dbReference type="InterPro" id="IPR006186">
    <property type="entry name" value="Ser/Thr-sp_prot-phosphatase"/>
</dbReference>
<dbReference type="GO" id="GO:0004722">
    <property type="term" value="F:protein serine/threonine phosphatase activity"/>
    <property type="evidence" value="ECO:0007669"/>
    <property type="project" value="UniProtKB-EC"/>
</dbReference>
<dbReference type="GO" id="GO:0005737">
    <property type="term" value="C:cytoplasm"/>
    <property type="evidence" value="ECO:0007669"/>
    <property type="project" value="TreeGrafter"/>
</dbReference>
<evidence type="ECO:0000256" key="4">
    <source>
        <dbReference type="ARBA" id="ARBA00022912"/>
    </source>
</evidence>
<evidence type="ECO:0000256" key="1">
    <source>
        <dbReference type="ARBA" id="ARBA00001936"/>
    </source>
</evidence>
<sequence>MSLRTLIYPVWSYYDNLIRLDTETTFNQHNSNLTFSVIPQSLIEVLLPEVSRILDNEPTVLHIVGDVVVVAEIHGHILDLFRIINKFGNPEKQKYLFLGDFVDRGDFSTEVAILLFVMKFLWPDNIFILRGNHEFAQECQRGQFASELRSMYGNKGVEASFLHAFAFLPLCAVINGSFFCVHGGIGPNIKDIATMNEIRRPFYEINQSLSNELILSEPSKNIMGFKKSRQKHVYSYGYKAIKDFMDKEGLKLIIRANEGIDNGIEYALNDTVISICSCSTFCGNIRNHELSKSTVLLLKENKTFEPHTFAPIPYFKRSMAVHMSKHVAMLSPGKTIDLSMEIPIYNSPMTPFNKTITRRLPILIPKEKINDHELYLNTNRRHSVNRKTSDSRARQIRKEVLRAEELTGMRKLSSRYSVNKRSRSVWK</sequence>
<feature type="domain" description="Serine/threonine specific protein phosphatases" evidence="9">
    <location>
        <begin position="129"/>
        <end position="134"/>
    </location>
</feature>
<dbReference type="GO" id="GO:0046872">
    <property type="term" value="F:metal ion binding"/>
    <property type="evidence" value="ECO:0007669"/>
    <property type="project" value="UniProtKB-KW"/>
</dbReference>
<evidence type="ECO:0000256" key="8">
    <source>
        <dbReference type="RuleBase" id="RU004273"/>
    </source>
</evidence>
<dbReference type="Proteomes" id="UP000179807">
    <property type="component" value="Unassembled WGS sequence"/>
</dbReference>
<dbReference type="Pfam" id="PF00149">
    <property type="entry name" value="Metallophos"/>
    <property type="match status" value="1"/>
</dbReference>
<comment type="cofactor">
    <cofactor evidence="1">
        <name>Mn(2+)</name>
        <dbReference type="ChEBI" id="CHEBI:29035"/>
    </cofactor>
</comment>
<accession>A0A1J4JL90</accession>
<dbReference type="Gene3D" id="3.60.21.10">
    <property type="match status" value="1"/>
</dbReference>
<proteinExistence type="inferred from homology"/>
<gene>
    <name evidence="10" type="ORF">TRFO_08154</name>
</gene>
<dbReference type="RefSeq" id="XP_068352999.1">
    <property type="nucleotide sequence ID" value="XM_068494120.1"/>
</dbReference>
<dbReference type="VEuPathDB" id="TrichDB:TRFO_08154"/>
<dbReference type="CDD" id="cd00144">
    <property type="entry name" value="MPP_PPP_family"/>
    <property type="match status" value="1"/>
</dbReference>
<evidence type="ECO:0000256" key="5">
    <source>
        <dbReference type="ARBA" id="ARBA00023211"/>
    </source>
</evidence>
<keyword evidence="11" id="KW-1185">Reference proteome</keyword>
<dbReference type="InterPro" id="IPR029052">
    <property type="entry name" value="Metallo-depent_PP-like"/>
</dbReference>
<protein>
    <recommendedName>
        <fullName evidence="8">Serine/threonine-protein phosphatase</fullName>
        <ecNumber evidence="8">3.1.3.16</ecNumber>
    </recommendedName>
</protein>
<keyword evidence="2" id="KW-0479">Metal-binding</keyword>
<comment type="caution">
    <text evidence="10">The sequence shown here is derived from an EMBL/GenBank/DDBJ whole genome shotgun (WGS) entry which is preliminary data.</text>
</comment>
<dbReference type="GO" id="GO:0005634">
    <property type="term" value="C:nucleus"/>
    <property type="evidence" value="ECO:0007669"/>
    <property type="project" value="TreeGrafter"/>
</dbReference>
<keyword evidence="5" id="KW-0464">Manganese</keyword>
<reference evidence="10" key="1">
    <citation type="submission" date="2016-10" db="EMBL/GenBank/DDBJ databases">
        <authorList>
            <person name="Benchimol M."/>
            <person name="Almeida L.G."/>
            <person name="Vasconcelos A.T."/>
            <person name="Perreira-Neves A."/>
            <person name="Rosa I.A."/>
            <person name="Tasca T."/>
            <person name="Bogo M.R."/>
            <person name="de Souza W."/>
        </authorList>
    </citation>
    <scope>NUCLEOTIDE SEQUENCE [LARGE SCALE GENOMIC DNA]</scope>
    <source>
        <strain evidence="10">K</strain>
    </source>
</reference>
<evidence type="ECO:0000256" key="6">
    <source>
        <dbReference type="ARBA" id="ARBA00047761"/>
    </source>
</evidence>
<dbReference type="EMBL" id="MLAK01000982">
    <property type="protein sequence ID" value="OHS99862.1"/>
    <property type="molecule type" value="Genomic_DNA"/>
</dbReference>
<comment type="similarity">
    <text evidence="8">Belongs to the PPP phosphatase family.</text>
</comment>
<dbReference type="InterPro" id="IPR050341">
    <property type="entry name" value="PP1_catalytic_subunit"/>
</dbReference>
<dbReference type="EC" id="3.1.3.16" evidence="8"/>
<organism evidence="10 11">
    <name type="scientific">Tritrichomonas foetus</name>
    <dbReference type="NCBI Taxonomy" id="1144522"/>
    <lineage>
        <taxon>Eukaryota</taxon>
        <taxon>Metamonada</taxon>
        <taxon>Parabasalia</taxon>
        <taxon>Tritrichomonadida</taxon>
        <taxon>Tritrichomonadidae</taxon>
        <taxon>Tritrichomonas</taxon>
    </lineage>
</organism>
<dbReference type="SUPFAM" id="SSF56300">
    <property type="entry name" value="Metallo-dependent phosphatases"/>
    <property type="match status" value="1"/>
</dbReference>
<keyword evidence="3 8" id="KW-0378">Hydrolase</keyword>